<feature type="transmembrane region" description="Helical" evidence="11">
    <location>
        <begin position="378"/>
        <end position="402"/>
    </location>
</feature>
<gene>
    <name evidence="13" type="ORF">MBSD_n1844</name>
</gene>
<dbReference type="GO" id="GO:0046872">
    <property type="term" value="F:metal ion binding"/>
    <property type="evidence" value="ECO:0007669"/>
    <property type="project" value="UniProtKB-KW"/>
</dbReference>
<feature type="transmembrane region" description="Helical" evidence="11">
    <location>
        <begin position="12"/>
        <end position="32"/>
    </location>
</feature>
<evidence type="ECO:0000256" key="11">
    <source>
        <dbReference type="RuleBase" id="RU362031"/>
    </source>
</evidence>
<evidence type="ECO:0000256" key="9">
    <source>
        <dbReference type="ARBA" id="ARBA00023049"/>
    </source>
</evidence>
<keyword evidence="5 11" id="KW-0812">Transmembrane</keyword>
<dbReference type="EMBL" id="DF970211">
    <property type="protein sequence ID" value="GAP66536.1"/>
    <property type="molecule type" value="Genomic_DNA"/>
</dbReference>
<dbReference type="InterPro" id="IPR036034">
    <property type="entry name" value="PDZ_sf"/>
</dbReference>
<dbReference type="SUPFAM" id="SSF50156">
    <property type="entry name" value="PDZ domain-like"/>
    <property type="match status" value="2"/>
</dbReference>
<keyword evidence="10 11" id="KW-0472">Membrane</keyword>
<dbReference type="Proteomes" id="UP000253740">
    <property type="component" value="Unassembled WGS sequence"/>
</dbReference>
<evidence type="ECO:0000256" key="10">
    <source>
        <dbReference type="ARBA" id="ARBA00023136"/>
    </source>
</evidence>
<keyword evidence="14" id="KW-1185">Reference proteome</keyword>
<reference evidence="13" key="1">
    <citation type="submission" date="2015-08" db="EMBL/GenBank/DDBJ databases">
        <title>Complete DNA Sequence of Pseudomonas syringae pv. actinidiae, the Causal Agent of Kiwifruit Canker Disease.</title>
        <authorList>
            <person name="Rikkerink E.H.A."/>
            <person name="Fineran P.C."/>
        </authorList>
    </citation>
    <scope>NUCLEOTIDE SEQUENCE</scope>
    <source>
        <strain evidence="13">SkMP5</strain>
    </source>
</reference>
<dbReference type="GO" id="GO:0004222">
    <property type="term" value="F:metalloendopeptidase activity"/>
    <property type="evidence" value="ECO:0007669"/>
    <property type="project" value="InterPro"/>
</dbReference>
<keyword evidence="11" id="KW-0479">Metal-binding</keyword>
<dbReference type="PROSITE" id="PS50106">
    <property type="entry name" value="PDZ"/>
    <property type="match status" value="1"/>
</dbReference>
<evidence type="ECO:0000313" key="14">
    <source>
        <dbReference type="Proteomes" id="UP000253740"/>
    </source>
</evidence>
<evidence type="ECO:0000256" key="4">
    <source>
        <dbReference type="ARBA" id="ARBA00022670"/>
    </source>
</evidence>
<evidence type="ECO:0000256" key="6">
    <source>
        <dbReference type="ARBA" id="ARBA00022801"/>
    </source>
</evidence>
<evidence type="ECO:0000256" key="1">
    <source>
        <dbReference type="ARBA" id="ARBA00001947"/>
    </source>
</evidence>
<dbReference type="Pfam" id="PF17820">
    <property type="entry name" value="PDZ_6"/>
    <property type="match status" value="1"/>
</dbReference>
<evidence type="ECO:0000313" key="13">
    <source>
        <dbReference type="EMBL" id="GAP66536.1"/>
    </source>
</evidence>
<dbReference type="CDD" id="cd23081">
    <property type="entry name" value="cpPDZ_EcRseP-like"/>
    <property type="match status" value="1"/>
</dbReference>
<sequence length="454" mass="48441">MSQLSHIAGSAWWLLVTLGLLVTFHEFGHYWVARRCGVKVLRFSVGFGRALWSRLGRDGTEYVVAMIPLGGYVKMLDAREGDVPAAERTQEFTGKPVWQRIAIVAAGPLFNLLFAVAAFWLMFVVGKPDYLPLVGRAEALAAQAGFRPGDRVEAVGDTPVANWTDLGLALADAAAARRAVAVRVQAADGSERVRTLALDTLPSDLDERAQIARIGLVPQQILIPAVIGAVEPGSAAAAAGLRPGDRILRVGGRALQDWSDLTDAIRAEAAPGKPLAIEIARGADRITVQAMPRQEKQADGSTRFMLGVGAQPVDAHYDTVLRRGPLAALPAAIGETRDLTGQTLGMLGRMLTGHASLQNLSGPITIAKYANASAQMGLAWFLYFLGIISLSLAIMNLLPIPILDGGHLLYYLIELVKGSPVSERVVQAGQYVGMALLAALMGLAFYNDILRLAS</sequence>
<evidence type="ECO:0000256" key="7">
    <source>
        <dbReference type="ARBA" id="ARBA00022833"/>
    </source>
</evidence>
<dbReference type="InterPro" id="IPR004387">
    <property type="entry name" value="Pept_M50_Zn"/>
</dbReference>
<name>A0A0K8QP83_9GAMM</name>
<keyword evidence="7 11" id="KW-0862">Zinc</keyword>
<comment type="similarity">
    <text evidence="3 11">Belongs to the peptidase M50B family.</text>
</comment>
<keyword evidence="4" id="KW-0645">Protease</keyword>
<dbReference type="Gene3D" id="2.30.42.10">
    <property type="match status" value="2"/>
</dbReference>
<evidence type="ECO:0000259" key="12">
    <source>
        <dbReference type="PROSITE" id="PS50106"/>
    </source>
</evidence>
<feature type="transmembrane region" description="Helical" evidence="11">
    <location>
        <begin position="101"/>
        <end position="126"/>
    </location>
</feature>
<dbReference type="SMART" id="SM00228">
    <property type="entry name" value="PDZ"/>
    <property type="match status" value="2"/>
</dbReference>
<keyword evidence="8 11" id="KW-1133">Transmembrane helix</keyword>
<dbReference type="PANTHER" id="PTHR42837">
    <property type="entry name" value="REGULATOR OF SIGMA-E PROTEASE RSEP"/>
    <property type="match status" value="1"/>
</dbReference>
<dbReference type="InterPro" id="IPR001478">
    <property type="entry name" value="PDZ"/>
</dbReference>
<evidence type="ECO:0000256" key="8">
    <source>
        <dbReference type="ARBA" id="ARBA00022989"/>
    </source>
</evidence>
<comment type="subcellular location">
    <subcellularLocation>
        <location evidence="2">Membrane</location>
        <topology evidence="2">Multi-pass membrane protein</topology>
    </subcellularLocation>
</comment>
<dbReference type="CDD" id="cd06163">
    <property type="entry name" value="S2P-M50_PDZ_RseP-like"/>
    <property type="match status" value="1"/>
</dbReference>
<evidence type="ECO:0000256" key="2">
    <source>
        <dbReference type="ARBA" id="ARBA00004141"/>
    </source>
</evidence>
<evidence type="ECO:0000256" key="3">
    <source>
        <dbReference type="ARBA" id="ARBA00007931"/>
    </source>
</evidence>
<feature type="domain" description="PDZ" evidence="12">
    <location>
        <begin position="226"/>
        <end position="283"/>
    </location>
</feature>
<dbReference type="GO" id="GO:0006508">
    <property type="term" value="P:proteolysis"/>
    <property type="evidence" value="ECO:0007669"/>
    <property type="project" value="UniProtKB-KW"/>
</dbReference>
<dbReference type="Pfam" id="PF02163">
    <property type="entry name" value="Peptidase_M50"/>
    <property type="match status" value="1"/>
</dbReference>
<dbReference type="GO" id="GO:0016020">
    <property type="term" value="C:membrane"/>
    <property type="evidence" value="ECO:0007669"/>
    <property type="project" value="UniProtKB-SubCell"/>
</dbReference>
<proteinExistence type="inferred from homology"/>
<dbReference type="AlphaFoldDB" id="A0A0K8QP83"/>
<feature type="transmembrane region" description="Helical" evidence="11">
    <location>
        <begin position="428"/>
        <end position="446"/>
    </location>
</feature>
<evidence type="ECO:0000256" key="5">
    <source>
        <dbReference type="ARBA" id="ARBA00022692"/>
    </source>
</evidence>
<dbReference type="OrthoDB" id="9782003at2"/>
<protein>
    <recommendedName>
        <fullName evidence="11">Zinc metalloprotease</fullName>
        <ecNumber evidence="11">3.4.24.-</ecNumber>
    </recommendedName>
</protein>
<accession>A0A0K8QP83</accession>
<dbReference type="InterPro" id="IPR041489">
    <property type="entry name" value="PDZ_6"/>
</dbReference>
<dbReference type="PANTHER" id="PTHR42837:SF2">
    <property type="entry name" value="MEMBRANE METALLOPROTEASE ARASP2, CHLOROPLASTIC-RELATED"/>
    <property type="match status" value="1"/>
</dbReference>
<dbReference type="InterPro" id="IPR008915">
    <property type="entry name" value="Peptidase_M50"/>
</dbReference>
<dbReference type="STRING" id="1475481.GCA_000953855_01880"/>
<keyword evidence="9 11" id="KW-0482">Metalloprotease</keyword>
<dbReference type="EC" id="3.4.24.-" evidence="11"/>
<keyword evidence="6 11" id="KW-0378">Hydrolase</keyword>
<comment type="cofactor">
    <cofactor evidence="1 11">
        <name>Zn(2+)</name>
        <dbReference type="ChEBI" id="CHEBI:29105"/>
    </cofactor>
</comment>
<dbReference type="NCBIfam" id="TIGR00054">
    <property type="entry name" value="RIP metalloprotease RseP"/>
    <property type="match status" value="1"/>
</dbReference>
<organism evidence="13">
    <name type="scientific">Mizugakiibacter sediminis</name>
    <dbReference type="NCBI Taxonomy" id="1475481"/>
    <lineage>
        <taxon>Bacteria</taxon>
        <taxon>Pseudomonadati</taxon>
        <taxon>Pseudomonadota</taxon>
        <taxon>Gammaproteobacteria</taxon>
        <taxon>Lysobacterales</taxon>
        <taxon>Rhodanobacteraceae</taxon>
        <taxon>Mizugakiibacter</taxon>
    </lineage>
</organism>